<dbReference type="PANTHER" id="PTHR11703:SF0">
    <property type="entry name" value="DEOXYHYPUSINE SYNTHASE"/>
    <property type="match status" value="1"/>
</dbReference>
<proteinExistence type="inferred from homology"/>
<dbReference type="GO" id="GO:0005737">
    <property type="term" value="C:cytoplasm"/>
    <property type="evidence" value="ECO:0007669"/>
    <property type="project" value="TreeGrafter"/>
</dbReference>
<keyword evidence="10" id="KW-1185">Reference proteome</keyword>
<evidence type="ECO:0000313" key="10">
    <source>
        <dbReference type="Proteomes" id="UP000770717"/>
    </source>
</evidence>
<evidence type="ECO:0000256" key="7">
    <source>
        <dbReference type="ARBA" id="ARBA00023027"/>
    </source>
</evidence>
<evidence type="ECO:0000256" key="8">
    <source>
        <dbReference type="ARBA" id="ARBA00023256"/>
    </source>
</evidence>
<dbReference type="InterPro" id="IPR036982">
    <property type="entry name" value="Deoxyhypusine_synthase_sf"/>
</dbReference>
<sequence>MAEGLPKDAKEAVLMASDSLPEGTPQIRGYDFNRGVNYEALLQSYLTTGFQATNFGQAVQEINNMIDAKVSSSDGCTILLGYTSNLISSGVRETLRYLAEHKMVDIIVTTAGGIEEDLIKCLAPTYLGDFSLKGAELRSKGINRIGNLLVPNNNYCLFEDWITPILDQMVLEQDTEGTKWTPSKMIARLGKEINHPDSVYYWAHKNNIPVYSPAITDGSLGDMLYFHSYKNPGLRLDIVEDIRRLNSAVVFAKKTGMIILGGGLVKHHICNANLMRNGADYAVYVNTAQEFDGSDAGAKPDEAVSWGKIRMDANPVKVYADATLVFPLLVAQTFAQRQSVLSNKEKEQD</sequence>
<dbReference type="InterPro" id="IPR029035">
    <property type="entry name" value="DHS-like_NAD/FAD-binding_dom"/>
</dbReference>
<comment type="catalytic activity">
    <reaction evidence="1">
        <text>[eIF5A protein]-L-lysine + spermidine = [eIF5A protein]-deoxyhypusine + propane-1,3-diamine</text>
        <dbReference type="Rhea" id="RHEA:33299"/>
        <dbReference type="Rhea" id="RHEA-COMP:10143"/>
        <dbReference type="Rhea" id="RHEA-COMP:10144"/>
        <dbReference type="ChEBI" id="CHEBI:29969"/>
        <dbReference type="ChEBI" id="CHEBI:57484"/>
        <dbReference type="ChEBI" id="CHEBI:57834"/>
        <dbReference type="ChEBI" id="CHEBI:82657"/>
        <dbReference type="EC" id="2.5.1.46"/>
    </reaction>
</comment>
<comment type="similarity">
    <text evidence="4">Belongs to the deoxyhypusine synthase family.</text>
</comment>
<comment type="caution">
    <text evidence="9">The sequence shown here is derived from an EMBL/GenBank/DDBJ whole genome shotgun (WGS) entry which is preliminary data.</text>
</comment>
<accession>A0A8J6ENV5</accession>
<keyword evidence="6" id="KW-0808">Transferase</keyword>
<dbReference type="Proteomes" id="UP000770717">
    <property type="component" value="Unassembled WGS sequence"/>
</dbReference>
<dbReference type="OrthoDB" id="294378at2759"/>
<dbReference type="EC" id="2.5.1.46" evidence="5"/>
<dbReference type="AlphaFoldDB" id="A0A8J6ENV5"/>
<protein>
    <recommendedName>
        <fullName evidence="5">deoxyhypusine synthase</fullName>
        <ecNumber evidence="5">2.5.1.46</ecNumber>
    </recommendedName>
</protein>
<evidence type="ECO:0000256" key="2">
    <source>
        <dbReference type="ARBA" id="ARBA00001911"/>
    </source>
</evidence>
<dbReference type="Pfam" id="PF01916">
    <property type="entry name" value="DS"/>
    <property type="match status" value="1"/>
</dbReference>
<evidence type="ECO:0000256" key="5">
    <source>
        <dbReference type="ARBA" id="ARBA00012683"/>
    </source>
</evidence>
<comment type="cofactor">
    <cofactor evidence="2">
        <name>NAD(+)</name>
        <dbReference type="ChEBI" id="CHEBI:57540"/>
    </cofactor>
</comment>
<dbReference type="GO" id="GO:0034038">
    <property type="term" value="F:deoxyhypusine synthase activity"/>
    <property type="evidence" value="ECO:0007669"/>
    <property type="project" value="UniProtKB-EC"/>
</dbReference>
<dbReference type="PANTHER" id="PTHR11703">
    <property type="entry name" value="DEOXYHYPUSINE SYNTHASE"/>
    <property type="match status" value="1"/>
</dbReference>
<evidence type="ECO:0000256" key="4">
    <source>
        <dbReference type="ARBA" id="ARBA00009892"/>
    </source>
</evidence>
<evidence type="ECO:0000256" key="6">
    <source>
        <dbReference type="ARBA" id="ARBA00022679"/>
    </source>
</evidence>
<comment type="pathway">
    <text evidence="3">Protein modification; eIF5A hypusination.</text>
</comment>
<dbReference type="NCBIfam" id="NF003052">
    <property type="entry name" value="PRK03971.1"/>
    <property type="match status" value="1"/>
</dbReference>
<organism evidence="9 10">
    <name type="scientific">Eleutherodactylus coqui</name>
    <name type="common">Puerto Rican coqui</name>
    <dbReference type="NCBI Taxonomy" id="57060"/>
    <lineage>
        <taxon>Eukaryota</taxon>
        <taxon>Metazoa</taxon>
        <taxon>Chordata</taxon>
        <taxon>Craniata</taxon>
        <taxon>Vertebrata</taxon>
        <taxon>Euteleostomi</taxon>
        <taxon>Amphibia</taxon>
        <taxon>Batrachia</taxon>
        <taxon>Anura</taxon>
        <taxon>Neobatrachia</taxon>
        <taxon>Hyloidea</taxon>
        <taxon>Eleutherodactylidae</taxon>
        <taxon>Eleutherodactylinae</taxon>
        <taxon>Eleutherodactylus</taxon>
        <taxon>Eleutherodactylus</taxon>
    </lineage>
</organism>
<reference evidence="9" key="1">
    <citation type="thesis" date="2020" institute="ProQuest LLC" country="789 East Eisenhower Parkway, Ann Arbor, MI, USA">
        <title>Comparative Genomics and Chromosome Evolution.</title>
        <authorList>
            <person name="Mudd A.B."/>
        </authorList>
    </citation>
    <scope>NUCLEOTIDE SEQUENCE</scope>
    <source>
        <strain evidence="9">HN-11 Male</strain>
        <tissue evidence="9">Kidney and liver</tissue>
    </source>
</reference>
<dbReference type="InterPro" id="IPR002773">
    <property type="entry name" value="Deoxyhypusine_synthase"/>
</dbReference>
<dbReference type="EMBL" id="WNTK01000043">
    <property type="protein sequence ID" value="KAG9472644.1"/>
    <property type="molecule type" value="Genomic_DNA"/>
</dbReference>
<keyword evidence="7" id="KW-0520">NAD</keyword>
<evidence type="ECO:0000313" key="9">
    <source>
        <dbReference type="EMBL" id="KAG9472644.1"/>
    </source>
</evidence>
<dbReference type="Gene3D" id="3.40.910.10">
    <property type="entry name" value="Deoxyhypusine synthase"/>
    <property type="match status" value="1"/>
</dbReference>
<dbReference type="FunFam" id="3.40.910.10:FF:000001">
    <property type="entry name" value="Probable deoxyhypusine synthase"/>
    <property type="match status" value="1"/>
</dbReference>
<name>A0A8J6ENV5_ELECQ</name>
<dbReference type="NCBIfam" id="TIGR00321">
    <property type="entry name" value="dhys"/>
    <property type="match status" value="1"/>
</dbReference>
<evidence type="ECO:0000256" key="3">
    <source>
        <dbReference type="ARBA" id="ARBA00005041"/>
    </source>
</evidence>
<evidence type="ECO:0000256" key="1">
    <source>
        <dbReference type="ARBA" id="ARBA00000952"/>
    </source>
</evidence>
<keyword evidence="8" id="KW-0386">Hypusine biosynthesis</keyword>
<dbReference type="SUPFAM" id="SSF52467">
    <property type="entry name" value="DHS-like NAD/FAD-binding domain"/>
    <property type="match status" value="1"/>
</dbReference>
<gene>
    <name evidence="9" type="ORF">GDO78_018304</name>
</gene>